<keyword evidence="4 5" id="KW-0472">Membrane</keyword>
<feature type="transmembrane region" description="Helical" evidence="5">
    <location>
        <begin position="21"/>
        <end position="39"/>
    </location>
</feature>
<dbReference type="HOGENOM" id="CLU_2565487_0_0_1"/>
<reference evidence="7" key="1">
    <citation type="journal article" date="2011" name="PLoS Biol.">
        <title>Gene gain and loss during evolution of obligate parasitism in the white rust pathogen of Arabidopsis thaliana.</title>
        <authorList>
            <person name="Kemen E."/>
            <person name="Gardiner A."/>
            <person name="Schultz-Larsen T."/>
            <person name="Kemen A.C."/>
            <person name="Balmuth A.L."/>
            <person name="Robert-Seilaniantz A."/>
            <person name="Bailey K."/>
            <person name="Holub E."/>
            <person name="Studholme D.J."/>
            <person name="Maclean D."/>
            <person name="Jones J.D."/>
        </authorList>
    </citation>
    <scope>NUCLEOTIDE SEQUENCE</scope>
</reference>
<feature type="domain" description="Ferric oxidoreductase" evidence="6">
    <location>
        <begin position="3"/>
        <end position="84"/>
    </location>
</feature>
<feature type="transmembrane region" description="Helical" evidence="5">
    <location>
        <begin position="63"/>
        <end position="82"/>
    </location>
</feature>
<accession>F0X2E8</accession>
<proteinExistence type="predicted"/>
<gene>
    <name evidence="7" type="primary">AlNc14C1007G12709</name>
    <name evidence="7" type="ORF">ALNC14_141820</name>
</gene>
<comment type="subcellular location">
    <subcellularLocation>
        <location evidence="1">Membrane</location>
        <topology evidence="1">Multi-pass membrane protein</topology>
    </subcellularLocation>
</comment>
<evidence type="ECO:0000256" key="5">
    <source>
        <dbReference type="SAM" id="Phobius"/>
    </source>
</evidence>
<evidence type="ECO:0000256" key="1">
    <source>
        <dbReference type="ARBA" id="ARBA00004141"/>
    </source>
</evidence>
<organism evidence="7">
    <name type="scientific">Albugo laibachii Nc14</name>
    <dbReference type="NCBI Taxonomy" id="890382"/>
    <lineage>
        <taxon>Eukaryota</taxon>
        <taxon>Sar</taxon>
        <taxon>Stramenopiles</taxon>
        <taxon>Oomycota</taxon>
        <taxon>Peronosporomycetes</taxon>
        <taxon>Albuginales</taxon>
        <taxon>Albuginaceae</taxon>
        <taxon>Albugo</taxon>
    </lineage>
</organism>
<dbReference type="InterPro" id="IPR013130">
    <property type="entry name" value="Fe3_Rdtase_TM_dom"/>
</dbReference>
<protein>
    <submittedName>
        <fullName evidence="7">Uncharacterized protein AlNc14C1007G12709</fullName>
    </submittedName>
</protein>
<keyword evidence="3 5" id="KW-1133">Transmembrane helix</keyword>
<evidence type="ECO:0000256" key="4">
    <source>
        <dbReference type="ARBA" id="ARBA00023136"/>
    </source>
</evidence>
<dbReference type="AlphaFoldDB" id="F0X2E8"/>
<keyword evidence="2 5" id="KW-0812">Transmembrane</keyword>
<sequence>MEFLGISYPNAVKYHRWTGTIAILTAAVHFFVYCIVYIGEDVLFKMILPCSTCSLESVEGREIWVNVFGGISLLLFLATGITSSP</sequence>
<evidence type="ECO:0000256" key="2">
    <source>
        <dbReference type="ARBA" id="ARBA00022692"/>
    </source>
</evidence>
<evidence type="ECO:0000256" key="3">
    <source>
        <dbReference type="ARBA" id="ARBA00022989"/>
    </source>
</evidence>
<evidence type="ECO:0000259" key="6">
    <source>
        <dbReference type="Pfam" id="PF01794"/>
    </source>
</evidence>
<evidence type="ECO:0000313" key="7">
    <source>
        <dbReference type="EMBL" id="CCA28038.1"/>
    </source>
</evidence>
<dbReference type="EMBL" id="FR824833">
    <property type="protein sequence ID" value="CCA28038.1"/>
    <property type="molecule type" value="Genomic_DNA"/>
</dbReference>
<reference evidence="7" key="2">
    <citation type="submission" date="2011-02" db="EMBL/GenBank/DDBJ databases">
        <authorList>
            <person name="MacLean D."/>
        </authorList>
    </citation>
    <scope>NUCLEOTIDE SEQUENCE</scope>
</reference>
<dbReference type="Pfam" id="PF01794">
    <property type="entry name" value="Ferric_reduct"/>
    <property type="match status" value="1"/>
</dbReference>
<dbReference type="GO" id="GO:0016020">
    <property type="term" value="C:membrane"/>
    <property type="evidence" value="ECO:0007669"/>
    <property type="project" value="UniProtKB-SubCell"/>
</dbReference>
<name>F0X2E8_9STRA</name>